<gene>
    <name evidence="13 15" type="primary">thrB</name>
    <name evidence="15" type="ORF">AB8O55_08520</name>
</gene>
<comment type="catalytic activity">
    <reaction evidence="11 13">
        <text>L-homoserine + ATP = O-phospho-L-homoserine + ADP + H(+)</text>
        <dbReference type="Rhea" id="RHEA:13985"/>
        <dbReference type="ChEBI" id="CHEBI:15378"/>
        <dbReference type="ChEBI" id="CHEBI:30616"/>
        <dbReference type="ChEBI" id="CHEBI:57476"/>
        <dbReference type="ChEBI" id="CHEBI:57590"/>
        <dbReference type="ChEBI" id="CHEBI:456216"/>
        <dbReference type="EC" id="2.7.1.39"/>
    </reaction>
</comment>
<evidence type="ECO:0000256" key="3">
    <source>
        <dbReference type="ARBA" id="ARBA00012078"/>
    </source>
</evidence>
<evidence type="ECO:0000256" key="1">
    <source>
        <dbReference type="ARBA" id="ARBA00005015"/>
    </source>
</evidence>
<dbReference type="InterPro" id="IPR020568">
    <property type="entry name" value="Ribosomal_Su5_D2-typ_SF"/>
</dbReference>
<evidence type="ECO:0000256" key="6">
    <source>
        <dbReference type="ARBA" id="ARBA00022679"/>
    </source>
</evidence>
<dbReference type="HAMAP" id="MF_00384">
    <property type="entry name" value="Homoser_kinase"/>
    <property type="match status" value="1"/>
</dbReference>
<dbReference type="Gene3D" id="3.30.70.890">
    <property type="entry name" value="GHMP kinase, C-terminal domain"/>
    <property type="match status" value="1"/>
</dbReference>
<keyword evidence="8 13" id="KW-0547">Nucleotide-binding</keyword>
<dbReference type="InterPro" id="IPR006204">
    <property type="entry name" value="GHMP_kinase_N_dom"/>
</dbReference>
<keyword evidence="5 13" id="KW-0028">Amino-acid biosynthesis</keyword>
<evidence type="ECO:0000256" key="8">
    <source>
        <dbReference type="ARBA" id="ARBA00022741"/>
    </source>
</evidence>
<dbReference type="PRINTS" id="PR00958">
    <property type="entry name" value="HOMSERKINASE"/>
</dbReference>
<dbReference type="InterPro" id="IPR000870">
    <property type="entry name" value="Homoserine_kinase"/>
</dbReference>
<dbReference type="SUPFAM" id="SSF55060">
    <property type="entry name" value="GHMP Kinase, C-terminal domain"/>
    <property type="match status" value="1"/>
</dbReference>
<dbReference type="PANTHER" id="PTHR20861">
    <property type="entry name" value="HOMOSERINE/4-DIPHOSPHOCYTIDYL-2-C-METHYL-D-ERYTHRITOL KINASE"/>
    <property type="match status" value="1"/>
</dbReference>
<evidence type="ECO:0000256" key="7">
    <source>
        <dbReference type="ARBA" id="ARBA00022697"/>
    </source>
</evidence>
<keyword evidence="13" id="KW-0963">Cytoplasm</keyword>
<evidence type="ECO:0000256" key="9">
    <source>
        <dbReference type="ARBA" id="ARBA00022777"/>
    </source>
</evidence>
<comment type="pathway">
    <text evidence="1 13">Amino-acid biosynthesis; L-threonine biosynthesis; L-threonine from L-aspartate: step 4/5.</text>
</comment>
<dbReference type="PANTHER" id="PTHR20861:SF1">
    <property type="entry name" value="HOMOSERINE KINASE"/>
    <property type="match status" value="1"/>
</dbReference>
<evidence type="ECO:0000256" key="5">
    <source>
        <dbReference type="ARBA" id="ARBA00022605"/>
    </source>
</evidence>
<comment type="similarity">
    <text evidence="2 13">Belongs to the GHMP kinase family. Homoserine kinase subfamily.</text>
</comment>
<evidence type="ECO:0000256" key="12">
    <source>
        <dbReference type="ARBA" id="ARBA00049954"/>
    </source>
</evidence>
<evidence type="ECO:0000256" key="13">
    <source>
        <dbReference type="HAMAP-Rule" id="MF_00384"/>
    </source>
</evidence>
<feature type="binding site" evidence="13">
    <location>
        <begin position="101"/>
        <end position="111"/>
    </location>
    <ligand>
        <name>ATP</name>
        <dbReference type="ChEBI" id="CHEBI:30616"/>
    </ligand>
</feature>
<dbReference type="NCBIfam" id="TIGR00191">
    <property type="entry name" value="thrB"/>
    <property type="match status" value="1"/>
</dbReference>
<keyword evidence="16" id="KW-1185">Reference proteome</keyword>
<reference evidence="15 16" key="1">
    <citation type="submission" date="2024-08" db="EMBL/GenBank/DDBJ databases">
        <title>Genome mining of Saccharopolyspora cebuensis PGLac3 from Nigerian medicinal plant.</title>
        <authorList>
            <person name="Ezeobiora C.E."/>
            <person name="Igbokwe N.H."/>
            <person name="Amin D.H."/>
            <person name="Mendie U.E."/>
        </authorList>
    </citation>
    <scope>NUCLEOTIDE SEQUENCE [LARGE SCALE GENOMIC DNA]</scope>
    <source>
        <strain evidence="15 16">PGLac3</strain>
    </source>
</reference>
<organism evidence="15 16">
    <name type="scientific">Saccharopolyspora cebuensis</name>
    <dbReference type="NCBI Taxonomy" id="418759"/>
    <lineage>
        <taxon>Bacteria</taxon>
        <taxon>Bacillati</taxon>
        <taxon>Actinomycetota</taxon>
        <taxon>Actinomycetes</taxon>
        <taxon>Pseudonocardiales</taxon>
        <taxon>Pseudonocardiaceae</taxon>
        <taxon>Saccharopolyspora</taxon>
    </lineage>
</organism>
<comment type="subcellular location">
    <subcellularLocation>
        <location evidence="13">Cytoplasm</location>
    </subcellularLocation>
</comment>
<evidence type="ECO:0000256" key="10">
    <source>
        <dbReference type="ARBA" id="ARBA00022840"/>
    </source>
</evidence>
<keyword evidence="7 13" id="KW-0791">Threonine biosynthesis</keyword>
<dbReference type="PIRSF" id="PIRSF000676">
    <property type="entry name" value="Homoser_kin"/>
    <property type="match status" value="1"/>
</dbReference>
<dbReference type="InterPro" id="IPR006203">
    <property type="entry name" value="GHMP_knse_ATP-bd_CS"/>
</dbReference>
<evidence type="ECO:0000256" key="2">
    <source>
        <dbReference type="ARBA" id="ARBA00007370"/>
    </source>
</evidence>
<dbReference type="InterPro" id="IPR036554">
    <property type="entry name" value="GHMP_kinase_C_sf"/>
</dbReference>
<accession>A0ABV4CG14</accession>
<evidence type="ECO:0000259" key="14">
    <source>
        <dbReference type="Pfam" id="PF00288"/>
    </source>
</evidence>
<evidence type="ECO:0000256" key="11">
    <source>
        <dbReference type="ARBA" id="ARBA00049375"/>
    </source>
</evidence>
<keyword evidence="10 13" id="KW-0067">ATP-binding</keyword>
<dbReference type="Pfam" id="PF00288">
    <property type="entry name" value="GHMP_kinases_N"/>
    <property type="match status" value="1"/>
</dbReference>
<evidence type="ECO:0000313" key="16">
    <source>
        <dbReference type="Proteomes" id="UP001564626"/>
    </source>
</evidence>
<dbReference type="Proteomes" id="UP001564626">
    <property type="component" value="Unassembled WGS sequence"/>
</dbReference>
<dbReference type="SUPFAM" id="SSF54211">
    <property type="entry name" value="Ribosomal protein S5 domain 2-like"/>
    <property type="match status" value="1"/>
</dbReference>
<dbReference type="EC" id="2.7.1.39" evidence="3 13"/>
<proteinExistence type="inferred from homology"/>
<dbReference type="InterPro" id="IPR014721">
    <property type="entry name" value="Ribsml_uS5_D2-typ_fold_subgr"/>
</dbReference>
<protein>
    <recommendedName>
        <fullName evidence="4 13">Homoserine kinase</fullName>
        <shortName evidence="13">HK</shortName>
        <shortName evidence="13">HSK</shortName>
        <ecNumber evidence="3 13">2.7.1.39</ecNumber>
    </recommendedName>
</protein>
<feature type="domain" description="GHMP kinase N-terminal" evidence="14">
    <location>
        <begin position="73"/>
        <end position="158"/>
    </location>
</feature>
<dbReference type="PROSITE" id="PS00627">
    <property type="entry name" value="GHMP_KINASES_ATP"/>
    <property type="match status" value="1"/>
</dbReference>
<dbReference type="RefSeq" id="WP_345367633.1">
    <property type="nucleotide sequence ID" value="NZ_BAABII010000019.1"/>
</dbReference>
<sequence length="307" mass="31157">MRASADARLPVGSVRVEVPASSANLGSGFDALAVALSLHDTVEAEIVDGPPGSARVTVEGQGAGRVATDERHLVVRAVHRALADLGHPAPALSLFCRNAVPHSRGLGSSAAALVAGFAAGYALAGLDPTAQPTAARVLQGAAAWEGHADNAAASLYGGAVVAWQQDGRFDAVRMPVHPDVHPVALVPDSESATHTTRGLLPEQVPHADAAFAAGRTALAVHALTRDPSRLLAATEDRLHQAYRESAWPDTYALVQRLRAAGVPAAVSGAGPTALALTSGGALPGEVPVAGFRVLPLPVDDAGVRVVA</sequence>
<keyword evidence="9 13" id="KW-0418">Kinase</keyword>
<name>A0ABV4CG14_9PSEU</name>
<comment type="caution">
    <text evidence="15">The sequence shown here is derived from an EMBL/GenBank/DDBJ whole genome shotgun (WGS) entry which is preliminary data.</text>
</comment>
<evidence type="ECO:0000313" key="15">
    <source>
        <dbReference type="EMBL" id="MEY8039438.1"/>
    </source>
</evidence>
<dbReference type="Gene3D" id="3.30.230.10">
    <property type="match status" value="1"/>
</dbReference>
<evidence type="ECO:0000256" key="4">
    <source>
        <dbReference type="ARBA" id="ARBA00017858"/>
    </source>
</evidence>
<comment type="function">
    <text evidence="12 13">Catalyzes the ATP-dependent phosphorylation of L-homoserine to L-homoserine phosphate.</text>
</comment>
<dbReference type="EMBL" id="JBGEHV010000011">
    <property type="protein sequence ID" value="MEY8039438.1"/>
    <property type="molecule type" value="Genomic_DNA"/>
</dbReference>
<keyword evidence="6 13" id="KW-0808">Transferase</keyword>
<dbReference type="GO" id="GO:0004413">
    <property type="term" value="F:homoserine kinase activity"/>
    <property type="evidence" value="ECO:0007669"/>
    <property type="project" value="UniProtKB-EC"/>
</dbReference>